<feature type="region of interest" description="Disordered" evidence="7">
    <location>
        <begin position="1"/>
        <end position="29"/>
    </location>
</feature>
<keyword evidence="3" id="KW-0804">Transcription</keyword>
<dbReference type="Pfam" id="PF02269">
    <property type="entry name" value="TFIID-18kDa"/>
    <property type="match status" value="1"/>
</dbReference>
<evidence type="ECO:0000256" key="3">
    <source>
        <dbReference type="ARBA" id="ARBA00023163"/>
    </source>
</evidence>
<comment type="subcellular location">
    <subcellularLocation>
        <location evidence="1">Nucleus</location>
    </subcellularLocation>
</comment>
<dbReference type="EMBL" id="DF237196">
    <property type="protein sequence ID" value="GAQ85651.1"/>
    <property type="molecule type" value="Genomic_DNA"/>
</dbReference>
<protein>
    <recommendedName>
        <fullName evidence="6">Transcription initiation factor TFIID subunit 13</fullName>
    </recommendedName>
</protein>
<dbReference type="PANTHER" id="PTHR11380">
    <property type="entry name" value="TRANSCRIPTION INITIATION FACTOR TFIID/SUPT3-RELATED"/>
    <property type="match status" value="1"/>
</dbReference>
<dbReference type="SUPFAM" id="SSF47113">
    <property type="entry name" value="Histone-fold"/>
    <property type="match status" value="1"/>
</dbReference>
<dbReference type="GO" id="GO:0003743">
    <property type="term" value="F:translation initiation factor activity"/>
    <property type="evidence" value="ECO:0007669"/>
    <property type="project" value="UniProtKB-KW"/>
</dbReference>
<dbReference type="Gene3D" id="1.10.20.10">
    <property type="entry name" value="Histone, subunit A"/>
    <property type="match status" value="1"/>
</dbReference>
<keyword evidence="4" id="KW-0539">Nucleus</keyword>
<reference evidence="8 9" key="1">
    <citation type="journal article" date="2014" name="Nat. Commun.">
        <title>Klebsormidium flaccidum genome reveals primary factors for plant terrestrial adaptation.</title>
        <authorList>
            <person name="Hori K."/>
            <person name="Maruyama F."/>
            <person name="Fujisawa T."/>
            <person name="Togashi T."/>
            <person name="Yamamoto N."/>
            <person name="Seo M."/>
            <person name="Sato S."/>
            <person name="Yamada T."/>
            <person name="Mori H."/>
            <person name="Tajima N."/>
            <person name="Moriyama T."/>
            <person name="Ikeuchi M."/>
            <person name="Watanabe M."/>
            <person name="Wada H."/>
            <person name="Kobayashi K."/>
            <person name="Saito M."/>
            <person name="Masuda T."/>
            <person name="Sasaki-Sekimoto Y."/>
            <person name="Mashiguchi K."/>
            <person name="Awai K."/>
            <person name="Shimojima M."/>
            <person name="Masuda S."/>
            <person name="Iwai M."/>
            <person name="Nobusawa T."/>
            <person name="Narise T."/>
            <person name="Kondo S."/>
            <person name="Saito H."/>
            <person name="Sato R."/>
            <person name="Murakawa M."/>
            <person name="Ihara Y."/>
            <person name="Oshima-Yamada Y."/>
            <person name="Ohtaka K."/>
            <person name="Satoh M."/>
            <person name="Sonobe K."/>
            <person name="Ishii M."/>
            <person name="Ohtani R."/>
            <person name="Kanamori-Sato M."/>
            <person name="Honoki R."/>
            <person name="Miyazaki D."/>
            <person name="Mochizuki H."/>
            <person name="Umetsu J."/>
            <person name="Higashi K."/>
            <person name="Shibata D."/>
            <person name="Kamiya Y."/>
            <person name="Sato N."/>
            <person name="Nakamura Y."/>
            <person name="Tabata S."/>
            <person name="Ida S."/>
            <person name="Kurokawa K."/>
            <person name="Ohta H."/>
        </authorList>
    </citation>
    <scope>NUCLEOTIDE SEQUENCE [LARGE SCALE GENOMIC DNA]</scope>
    <source>
        <strain evidence="8 9">NIES-2285</strain>
    </source>
</reference>
<dbReference type="CDD" id="cd07978">
    <property type="entry name" value="HFD_TAF13"/>
    <property type="match status" value="1"/>
</dbReference>
<dbReference type="STRING" id="105231.A0A1Y1I941"/>
<dbReference type="OrthoDB" id="10266074at2759"/>
<evidence type="ECO:0000256" key="6">
    <source>
        <dbReference type="ARBA" id="ARBA00040136"/>
    </source>
</evidence>
<accession>A0A1Y1I941</accession>
<dbReference type="GO" id="GO:0005634">
    <property type="term" value="C:nucleus"/>
    <property type="evidence" value="ECO:0007669"/>
    <property type="project" value="UniProtKB-SubCell"/>
</dbReference>
<dbReference type="OMA" id="CERAMNV"/>
<gene>
    <name evidence="8" type="ORF">KFL_002470090</name>
</gene>
<dbReference type="GO" id="GO:0006366">
    <property type="term" value="P:transcription by RNA polymerase II"/>
    <property type="evidence" value="ECO:0000318"/>
    <property type="project" value="GO_Central"/>
</dbReference>
<comment type="similarity">
    <text evidence="5">Belongs to the TAF13 family.</text>
</comment>
<keyword evidence="8" id="KW-0396">Initiation factor</keyword>
<feature type="compositionally biased region" description="Gly residues" evidence="7">
    <location>
        <begin position="7"/>
        <end position="16"/>
    </location>
</feature>
<keyword evidence="8" id="KW-0648">Protein biosynthesis</keyword>
<evidence type="ECO:0000313" key="8">
    <source>
        <dbReference type="EMBL" id="GAQ85651.1"/>
    </source>
</evidence>
<dbReference type="InterPro" id="IPR009072">
    <property type="entry name" value="Histone-fold"/>
</dbReference>
<dbReference type="PANTHER" id="PTHR11380:SF5">
    <property type="entry name" value="TRANSCRIPTION INITIATION FACTOR TFIID SUBUNIT 13"/>
    <property type="match status" value="1"/>
</dbReference>
<evidence type="ECO:0000256" key="5">
    <source>
        <dbReference type="ARBA" id="ARBA00038392"/>
    </source>
</evidence>
<organism evidence="8 9">
    <name type="scientific">Klebsormidium nitens</name>
    <name type="common">Green alga</name>
    <name type="synonym">Ulothrix nitens</name>
    <dbReference type="NCBI Taxonomy" id="105231"/>
    <lineage>
        <taxon>Eukaryota</taxon>
        <taxon>Viridiplantae</taxon>
        <taxon>Streptophyta</taxon>
        <taxon>Klebsormidiophyceae</taxon>
        <taxon>Klebsormidiales</taxon>
        <taxon>Klebsormidiaceae</taxon>
        <taxon>Klebsormidium</taxon>
    </lineage>
</organism>
<evidence type="ECO:0000256" key="1">
    <source>
        <dbReference type="ARBA" id="ARBA00004123"/>
    </source>
</evidence>
<evidence type="ECO:0000256" key="4">
    <source>
        <dbReference type="ARBA" id="ARBA00023242"/>
    </source>
</evidence>
<dbReference type="InterPro" id="IPR003195">
    <property type="entry name" value="TFIID_TAF13"/>
</dbReference>
<dbReference type="GO" id="GO:0046982">
    <property type="term" value="F:protein heterodimerization activity"/>
    <property type="evidence" value="ECO:0007669"/>
    <property type="project" value="InterPro"/>
</dbReference>
<dbReference type="Proteomes" id="UP000054558">
    <property type="component" value="Unassembled WGS sequence"/>
</dbReference>
<evidence type="ECO:0000256" key="2">
    <source>
        <dbReference type="ARBA" id="ARBA00023015"/>
    </source>
</evidence>
<keyword evidence="2" id="KW-0805">Transcription regulation</keyword>
<evidence type="ECO:0000313" key="9">
    <source>
        <dbReference type="Proteomes" id="UP000054558"/>
    </source>
</evidence>
<dbReference type="AlphaFoldDB" id="A0A1Y1I941"/>
<evidence type="ECO:0000256" key="7">
    <source>
        <dbReference type="SAM" id="MobiDB-lite"/>
    </source>
</evidence>
<keyword evidence="9" id="KW-1185">Reference proteome</keyword>
<name>A0A1Y1I941_KLENI</name>
<proteinExistence type="inferred from homology"/>
<sequence length="132" mass="14784">MSAPGESSGGKGGAGKGKGKAADAPESGATFKRKRGMFYKDLQPMMYGFGDDPKPMPETVELVEDILVDYITDMLHKASEVAEHRARLTTEDLVFLVRKDARKYGRVKELLRMNEELKKARRAFETQDVEEE</sequence>